<feature type="domain" description="Methyltransferase" evidence="1">
    <location>
        <begin position="38"/>
        <end position="131"/>
    </location>
</feature>
<organism evidence="2">
    <name type="scientific">freshwater metagenome</name>
    <dbReference type="NCBI Taxonomy" id="449393"/>
    <lineage>
        <taxon>unclassified sequences</taxon>
        <taxon>metagenomes</taxon>
        <taxon>ecological metagenomes</taxon>
    </lineage>
</organism>
<gene>
    <name evidence="2" type="ORF">UFOPK2032_01088</name>
</gene>
<name>A0A6J6JPF3_9ZZZZ</name>
<dbReference type="InterPro" id="IPR041698">
    <property type="entry name" value="Methyltransf_25"/>
</dbReference>
<dbReference type="Gene3D" id="3.40.50.150">
    <property type="entry name" value="Vaccinia Virus protein VP39"/>
    <property type="match status" value="1"/>
</dbReference>
<dbReference type="InterPro" id="IPR029063">
    <property type="entry name" value="SAM-dependent_MTases_sf"/>
</dbReference>
<sequence>MDKAFWDQKYSVDEYVYTTEVNRFVKEHLSDLPPGKMIDLAGGEGRNTIFFAERGWQVENVDLSSVGLEKCQKLAAERKVSDLVFTTNASALDFDSKLAPVDLGLCAYLQIPQNDLAVALGLLVADIKQGGVFFGVWHALENLKDGFGGPQNPEVLPSEESMAEILAELPLSVQFITNRDGQVQTKEGLKPSITLTVMAIKL</sequence>
<proteinExistence type="predicted"/>
<dbReference type="SUPFAM" id="SSF53335">
    <property type="entry name" value="S-adenosyl-L-methionine-dependent methyltransferases"/>
    <property type="match status" value="1"/>
</dbReference>
<dbReference type="AlphaFoldDB" id="A0A6J6JPF3"/>
<reference evidence="2" key="1">
    <citation type="submission" date="2020-05" db="EMBL/GenBank/DDBJ databases">
        <authorList>
            <person name="Chiriac C."/>
            <person name="Salcher M."/>
            <person name="Ghai R."/>
            <person name="Kavagutti S V."/>
        </authorList>
    </citation>
    <scope>NUCLEOTIDE SEQUENCE</scope>
</reference>
<protein>
    <submittedName>
        <fullName evidence="2">Unannotated protein</fullName>
    </submittedName>
</protein>
<dbReference type="Pfam" id="PF13649">
    <property type="entry name" value="Methyltransf_25"/>
    <property type="match status" value="1"/>
</dbReference>
<accession>A0A6J6JPF3</accession>
<dbReference type="EMBL" id="CAEZVM010000060">
    <property type="protein sequence ID" value="CAB4638295.1"/>
    <property type="molecule type" value="Genomic_DNA"/>
</dbReference>
<dbReference type="CDD" id="cd02440">
    <property type="entry name" value="AdoMet_MTases"/>
    <property type="match status" value="1"/>
</dbReference>
<evidence type="ECO:0000313" key="2">
    <source>
        <dbReference type="EMBL" id="CAB4638295.1"/>
    </source>
</evidence>
<evidence type="ECO:0000259" key="1">
    <source>
        <dbReference type="Pfam" id="PF13649"/>
    </source>
</evidence>